<evidence type="ECO:0000256" key="5">
    <source>
        <dbReference type="ARBA" id="ARBA00023136"/>
    </source>
</evidence>
<evidence type="ECO:0000313" key="8">
    <source>
        <dbReference type="Proteomes" id="UP000321197"/>
    </source>
</evidence>
<protein>
    <recommendedName>
        <fullName evidence="9">Lysoplasmalogenase</fullName>
    </recommendedName>
</protein>
<dbReference type="Proteomes" id="UP000321197">
    <property type="component" value="Unassembled WGS sequence"/>
</dbReference>
<comment type="caution">
    <text evidence="7">The sequence shown here is derived from an EMBL/GenBank/DDBJ whole genome shotgun (WGS) entry which is preliminary data.</text>
</comment>
<feature type="transmembrane region" description="Helical" evidence="6">
    <location>
        <begin position="36"/>
        <end position="60"/>
    </location>
</feature>
<evidence type="ECO:0000256" key="1">
    <source>
        <dbReference type="ARBA" id="ARBA00004141"/>
    </source>
</evidence>
<feature type="transmembrane region" description="Helical" evidence="6">
    <location>
        <begin position="6"/>
        <end position="24"/>
    </location>
</feature>
<dbReference type="OrthoDB" id="345840at2"/>
<comment type="subcellular location">
    <subcellularLocation>
        <location evidence="1">Membrane</location>
        <topology evidence="1">Multi-pass membrane protein</topology>
    </subcellularLocation>
</comment>
<sequence>MNEWSGLWLGWGGFSLLGLLWAEWQRRRALRALFKVLCSLGFLFFALSLGLASLFAQLVFAGLLLSAVGDVLLLFRSNRAFLAGLLAFLLAHLAYVGAFVQVGSPSLGGLLLVLLGGYFWLRWLWPHLAGWRGPVMAYGLVISLMLWVGLGVPKPQVWLGALLFYLSDLFVARERFVVQEPLNPLLGLPLYYVAQYLLAGAVR</sequence>
<keyword evidence="5 6" id="KW-0472">Membrane</keyword>
<dbReference type="PANTHER" id="PTHR31885:SF6">
    <property type="entry name" value="GH04784P"/>
    <property type="match status" value="1"/>
</dbReference>
<organism evidence="7 8">
    <name type="scientific">Meiothermus hypogaeus NBRC 106114</name>
    <dbReference type="NCBI Taxonomy" id="1227553"/>
    <lineage>
        <taxon>Bacteria</taxon>
        <taxon>Thermotogati</taxon>
        <taxon>Deinococcota</taxon>
        <taxon>Deinococci</taxon>
        <taxon>Thermales</taxon>
        <taxon>Thermaceae</taxon>
        <taxon>Meiothermus</taxon>
    </lineage>
</organism>
<dbReference type="GO" id="GO:0016020">
    <property type="term" value="C:membrane"/>
    <property type="evidence" value="ECO:0007669"/>
    <property type="project" value="UniProtKB-SubCell"/>
</dbReference>
<evidence type="ECO:0000256" key="3">
    <source>
        <dbReference type="ARBA" id="ARBA00022692"/>
    </source>
</evidence>
<evidence type="ECO:0000313" key="7">
    <source>
        <dbReference type="EMBL" id="GEM82072.1"/>
    </source>
</evidence>
<dbReference type="InterPro" id="IPR012506">
    <property type="entry name" value="TMEM86B-like"/>
</dbReference>
<comment type="similarity">
    <text evidence="2">Belongs to the TMEM86 family.</text>
</comment>
<dbReference type="AlphaFoldDB" id="A0A511QZV0"/>
<evidence type="ECO:0000256" key="6">
    <source>
        <dbReference type="SAM" id="Phobius"/>
    </source>
</evidence>
<accession>A0A511QZV0</accession>
<evidence type="ECO:0008006" key="9">
    <source>
        <dbReference type="Google" id="ProtNLM"/>
    </source>
</evidence>
<keyword evidence="3 6" id="KW-0812">Transmembrane</keyword>
<evidence type="ECO:0000256" key="4">
    <source>
        <dbReference type="ARBA" id="ARBA00022989"/>
    </source>
</evidence>
<dbReference type="RefSeq" id="WP_119339679.1">
    <property type="nucleotide sequence ID" value="NZ_BJXL01000003.1"/>
</dbReference>
<feature type="transmembrane region" description="Helical" evidence="6">
    <location>
        <begin position="80"/>
        <end position="100"/>
    </location>
</feature>
<feature type="transmembrane region" description="Helical" evidence="6">
    <location>
        <begin position="107"/>
        <end position="125"/>
    </location>
</feature>
<reference evidence="7 8" key="1">
    <citation type="submission" date="2019-07" db="EMBL/GenBank/DDBJ databases">
        <title>Whole genome shotgun sequence of Meiothermus hypogaeus NBRC 106114.</title>
        <authorList>
            <person name="Hosoyama A."/>
            <person name="Uohara A."/>
            <person name="Ohji S."/>
            <person name="Ichikawa N."/>
        </authorList>
    </citation>
    <scope>NUCLEOTIDE SEQUENCE [LARGE SCALE GENOMIC DNA]</scope>
    <source>
        <strain evidence="7 8">NBRC 106114</strain>
    </source>
</reference>
<dbReference type="PANTHER" id="PTHR31885">
    <property type="entry name" value="GH04784P"/>
    <property type="match status" value="1"/>
</dbReference>
<dbReference type="GO" id="GO:0016787">
    <property type="term" value="F:hydrolase activity"/>
    <property type="evidence" value="ECO:0007669"/>
    <property type="project" value="TreeGrafter"/>
</dbReference>
<proteinExistence type="inferred from homology"/>
<keyword evidence="4 6" id="KW-1133">Transmembrane helix</keyword>
<dbReference type="EMBL" id="BJXL01000003">
    <property type="protein sequence ID" value="GEM82072.1"/>
    <property type="molecule type" value="Genomic_DNA"/>
</dbReference>
<gene>
    <name evidence="7" type="ORF">MHY01S_02380</name>
</gene>
<name>A0A511QZV0_9DEIN</name>
<evidence type="ECO:0000256" key="2">
    <source>
        <dbReference type="ARBA" id="ARBA00007375"/>
    </source>
</evidence>
<dbReference type="Pfam" id="PF07947">
    <property type="entry name" value="YhhN"/>
    <property type="match status" value="1"/>
</dbReference>